<dbReference type="AlphaFoldDB" id="A0A8H7RV39"/>
<gene>
    <name evidence="1" type="ORF">INT45_012450</name>
</gene>
<proteinExistence type="predicted"/>
<dbReference type="OrthoDB" id="10448590at2759"/>
<evidence type="ECO:0000313" key="2">
    <source>
        <dbReference type="Proteomes" id="UP000646827"/>
    </source>
</evidence>
<reference evidence="1 2" key="1">
    <citation type="submission" date="2020-12" db="EMBL/GenBank/DDBJ databases">
        <title>Metabolic potential, ecology and presence of endohyphal bacteria is reflected in genomic diversity of Mucoromycotina.</title>
        <authorList>
            <person name="Muszewska A."/>
            <person name="Okrasinska A."/>
            <person name="Steczkiewicz K."/>
            <person name="Drgas O."/>
            <person name="Orlowska M."/>
            <person name="Perlinska-Lenart U."/>
            <person name="Aleksandrzak-Piekarczyk T."/>
            <person name="Szatraj K."/>
            <person name="Zielenkiewicz U."/>
            <person name="Pilsyk S."/>
            <person name="Malc E."/>
            <person name="Mieczkowski P."/>
            <person name="Kruszewska J.S."/>
            <person name="Biernat P."/>
            <person name="Pawlowska J."/>
        </authorList>
    </citation>
    <scope>NUCLEOTIDE SEQUENCE [LARGE SCALE GENOMIC DNA]</scope>
    <source>
        <strain evidence="1 2">CBS 142.35</strain>
    </source>
</reference>
<comment type="caution">
    <text evidence="1">The sequence shown here is derived from an EMBL/GenBank/DDBJ whole genome shotgun (WGS) entry which is preliminary data.</text>
</comment>
<dbReference type="EMBL" id="JAEPRB010000287">
    <property type="protein sequence ID" value="KAG2217594.1"/>
    <property type="molecule type" value="Genomic_DNA"/>
</dbReference>
<dbReference type="Proteomes" id="UP000646827">
    <property type="component" value="Unassembled WGS sequence"/>
</dbReference>
<organism evidence="1 2">
    <name type="scientific">Circinella minor</name>
    <dbReference type="NCBI Taxonomy" id="1195481"/>
    <lineage>
        <taxon>Eukaryota</taxon>
        <taxon>Fungi</taxon>
        <taxon>Fungi incertae sedis</taxon>
        <taxon>Mucoromycota</taxon>
        <taxon>Mucoromycotina</taxon>
        <taxon>Mucoromycetes</taxon>
        <taxon>Mucorales</taxon>
        <taxon>Lichtheimiaceae</taxon>
        <taxon>Circinella</taxon>
    </lineage>
</organism>
<keyword evidence="2" id="KW-1185">Reference proteome</keyword>
<name>A0A8H7RV39_9FUNG</name>
<sequence>MQDLNLNTAKEIGSSQWEQNLLQNSSVSTNPSSQTDLSHVPEWAYFIVHQQIAMAKTITEQATELKVQDGKLQLFQNLIEENEALKTELATYKAKLQFLET</sequence>
<protein>
    <submittedName>
        <fullName evidence="1">Uncharacterized protein</fullName>
    </submittedName>
</protein>
<evidence type="ECO:0000313" key="1">
    <source>
        <dbReference type="EMBL" id="KAG2217594.1"/>
    </source>
</evidence>
<accession>A0A8H7RV39</accession>